<dbReference type="AlphaFoldDB" id="D2RGU0"/>
<dbReference type="eggNOG" id="arCOG02254">
    <property type="taxonomic scope" value="Archaea"/>
</dbReference>
<organism evidence="1 2">
    <name type="scientific">Archaeoglobus profundus (strain DSM 5631 / JCM 9629 / NBRC 100127 / Av18)</name>
    <dbReference type="NCBI Taxonomy" id="572546"/>
    <lineage>
        <taxon>Archaea</taxon>
        <taxon>Methanobacteriati</taxon>
        <taxon>Methanobacteriota</taxon>
        <taxon>Archaeoglobi</taxon>
        <taxon>Archaeoglobales</taxon>
        <taxon>Archaeoglobaceae</taxon>
        <taxon>Archaeoglobus</taxon>
    </lineage>
</organism>
<dbReference type="GeneID" id="8739106"/>
<dbReference type="STRING" id="572546.Arcpr_0448"/>
<dbReference type="InterPro" id="IPR036519">
    <property type="entry name" value="UPF0058_sf"/>
</dbReference>
<evidence type="ECO:0000313" key="2">
    <source>
        <dbReference type="Proteomes" id="UP000001901"/>
    </source>
</evidence>
<protein>
    <submittedName>
        <fullName evidence="1">Uncharacterized protein</fullName>
    </submittedName>
</protein>
<sequence>MHKEEMVLLHLALFNVKRFFENAGVANGHFKLYDELGVHPVHIHKSKADHKRAILLLCKGIYEIFKDKHASELLNNPKIRELLESIESDLKP</sequence>
<reference evidence="1 2" key="1">
    <citation type="journal article" date="2010" name="Stand. Genomic Sci.">
        <title>Complete genome sequence of Archaeoglobus profundus type strain (AV18).</title>
        <authorList>
            <person name="von Jan M."/>
            <person name="Lapidus A."/>
            <person name="Del Rio T.G."/>
            <person name="Copeland A."/>
            <person name="Tice H."/>
            <person name="Cheng J.F."/>
            <person name="Lucas S."/>
            <person name="Chen F."/>
            <person name="Nolan M."/>
            <person name="Goodwin L."/>
            <person name="Han C."/>
            <person name="Pitluck S."/>
            <person name="Liolios K."/>
            <person name="Ivanova N."/>
            <person name="Mavromatis K."/>
            <person name="Ovchinnikova G."/>
            <person name="Chertkov O."/>
            <person name="Pati A."/>
            <person name="Chen A."/>
            <person name="Palaniappan K."/>
            <person name="Land M."/>
            <person name="Hauser L."/>
            <person name="Chang Y.J."/>
            <person name="Jeffries C.D."/>
            <person name="Saunders E."/>
            <person name="Brettin T."/>
            <person name="Detter J.C."/>
            <person name="Chain P."/>
            <person name="Eichinger K."/>
            <person name="Huber H."/>
            <person name="Spring S."/>
            <person name="Rohde M."/>
            <person name="Goker M."/>
            <person name="Wirth R."/>
            <person name="Woyke T."/>
            <person name="Bristow J."/>
            <person name="Eisen J.A."/>
            <person name="Markowitz V."/>
            <person name="Hugenholtz P."/>
            <person name="Kyrpides N.C."/>
            <person name="Klenk H.P."/>
        </authorList>
    </citation>
    <scope>NUCLEOTIDE SEQUENCE [LARGE SCALE GENOMIC DNA]</scope>
    <source>
        <strain evidence="2">DSM 5631 / JCM 9629 / NBRC 100127 / Av18</strain>
    </source>
</reference>
<proteinExistence type="predicted"/>
<dbReference type="PANTHER" id="PTHR42203">
    <property type="entry name" value="UPF0058 PROTEIN MJ1205"/>
    <property type="match status" value="1"/>
</dbReference>
<evidence type="ECO:0000313" key="1">
    <source>
        <dbReference type="EMBL" id="ADB57515.1"/>
    </source>
</evidence>
<dbReference type="OrthoDB" id="177623at2157"/>
<dbReference type="InterPro" id="IPR002753">
    <property type="entry name" value="UPF0058"/>
</dbReference>
<dbReference type="PaxDb" id="572546-Arcpr_0448"/>
<dbReference type="EMBL" id="CP001857">
    <property type="protein sequence ID" value="ADB57515.1"/>
    <property type="molecule type" value="Genomic_DNA"/>
</dbReference>
<accession>D2RGU0</accession>
<dbReference type="SUPFAM" id="SSF140371">
    <property type="entry name" value="Vng1086c-like"/>
    <property type="match status" value="1"/>
</dbReference>
<dbReference type="HOGENOM" id="CLU_167318_1_0_2"/>
<dbReference type="PANTHER" id="PTHR42203:SF2">
    <property type="entry name" value="UPF0058 PROTEIN MJ1205"/>
    <property type="match status" value="1"/>
</dbReference>
<dbReference type="RefSeq" id="WP_012939851.1">
    <property type="nucleotide sequence ID" value="NC_013741.1"/>
</dbReference>
<name>D2RGU0_ARCPA</name>
<gene>
    <name evidence="1" type="ordered locus">Arcpr_0448</name>
</gene>
<dbReference type="KEGG" id="apo:Arcpr_0448"/>
<dbReference type="Proteomes" id="UP000001901">
    <property type="component" value="Chromosome"/>
</dbReference>
<dbReference type="Pfam" id="PF01893">
    <property type="entry name" value="UPF0058"/>
    <property type="match status" value="1"/>
</dbReference>
<keyword evidence="2" id="KW-1185">Reference proteome</keyword>
<dbReference type="Gene3D" id="1.20.1270.110">
    <property type="entry name" value="Uncharacterised protein family UPF0058"/>
    <property type="match status" value="1"/>
</dbReference>